<accession>A0A193SEF6</accession>
<reference evidence="2" key="1">
    <citation type="submission" date="2016-02" db="EMBL/GenBank/DDBJ databases">
        <authorList>
            <person name="Wen L."/>
            <person name="He K."/>
            <person name="Yang H."/>
        </authorList>
    </citation>
    <scope>NUCLEOTIDE SEQUENCE</scope>
    <source>
        <strain evidence="2">426</strain>
    </source>
</reference>
<dbReference type="GO" id="GO:0016740">
    <property type="term" value="F:transferase activity"/>
    <property type="evidence" value="ECO:0007669"/>
    <property type="project" value="UniProtKB-KW"/>
</dbReference>
<dbReference type="EMBL" id="LT174580">
    <property type="protein sequence ID" value="CZQ24946.1"/>
    <property type="molecule type" value="Genomic_DNA"/>
</dbReference>
<keyword evidence="2" id="KW-0808">Transferase</keyword>
<dbReference type="EC" id="2.-.-.-" evidence="2"/>
<protein>
    <submittedName>
        <fullName evidence="2">Polysaccharide pyruvyl transferase</fullName>
        <ecNumber evidence="2">2.-.-.-</ecNumber>
    </submittedName>
</protein>
<evidence type="ECO:0000259" key="1">
    <source>
        <dbReference type="Pfam" id="PF04230"/>
    </source>
</evidence>
<proteinExistence type="predicted"/>
<sequence length="318" mass="36612">MNSTMIELKNKLKEILPFIKDKNDVIYLDYPMHHNVGDLLIYQGALKLLKDNGVTIKIYRSADDYNIDEIKSKLTPNTTILCHGGGNFGDIYSAHQSLRESVVKRLRNNRIIIMPQTAFFKSNDNFKKAKEIFSSHDDVILFARDTNTLKMFREFSEKSYLMPDTAHYLYGDMSISNKNIGAKLYFMRIDCEANPYQNEILTESGDATAIDWSDIITVRDKAERKLLRKMATFGMKFKIPFINNLVSDIWYNHCIKITKRSSELFSSYDEIITSRMHGHILSCLVDTPNKILDNSYGKNSGYYSQWTSGIDSAVLLKN</sequence>
<name>A0A193SEF6_KLEPN</name>
<organism evidence="2">
    <name type="scientific">Klebsiella pneumoniae</name>
    <dbReference type="NCBI Taxonomy" id="573"/>
    <lineage>
        <taxon>Bacteria</taxon>
        <taxon>Pseudomonadati</taxon>
        <taxon>Pseudomonadota</taxon>
        <taxon>Gammaproteobacteria</taxon>
        <taxon>Enterobacterales</taxon>
        <taxon>Enterobacteriaceae</taxon>
        <taxon>Klebsiella/Raoultella group</taxon>
        <taxon>Klebsiella</taxon>
        <taxon>Klebsiella pneumoniae complex</taxon>
    </lineage>
</organism>
<evidence type="ECO:0000313" key="2">
    <source>
        <dbReference type="EMBL" id="CZQ24946.1"/>
    </source>
</evidence>
<reference evidence="2" key="2">
    <citation type="submission" date="2016-06" db="EMBL/GenBank/DDBJ databases">
        <title>Towards a vaccine: An investigation of Klebsiella pneumoniae surface antigens.</title>
        <authorList>
            <person name="Follador R."/>
            <person name="Heinz E."/>
            <person name="Wyres K.L."/>
            <person name="Ellington M.J."/>
            <person name="Kowarik M."/>
            <person name="Holt K.E."/>
            <person name="Thomson N.R."/>
        </authorList>
    </citation>
    <scope>NUCLEOTIDE SEQUENCE</scope>
    <source>
        <strain evidence="2">426</strain>
    </source>
</reference>
<dbReference type="Pfam" id="PF04230">
    <property type="entry name" value="PS_pyruv_trans"/>
    <property type="match status" value="1"/>
</dbReference>
<dbReference type="InterPro" id="IPR007345">
    <property type="entry name" value="Polysacch_pyruvyl_Trfase"/>
</dbReference>
<dbReference type="AlphaFoldDB" id="A0A193SEF6"/>
<gene>
    <name evidence="2" type="primary">wcuL</name>
</gene>
<feature type="domain" description="Polysaccharide pyruvyl transferase" evidence="1">
    <location>
        <begin position="35"/>
        <end position="293"/>
    </location>
</feature>